<dbReference type="EMBL" id="AACVIE010000004">
    <property type="protein sequence ID" value="EAM5642444.1"/>
    <property type="molecule type" value="Genomic_DNA"/>
</dbReference>
<comment type="caution">
    <text evidence="2">The sequence shown here is derived from an EMBL/GenBank/DDBJ whole genome shotgun (WGS) entry which is preliminary data.</text>
</comment>
<proteinExistence type="predicted"/>
<protein>
    <submittedName>
        <fullName evidence="2">Uncharacterized protein</fullName>
    </submittedName>
</protein>
<organism evidence="2">
    <name type="scientific">Salmonella enterica</name>
    <name type="common">Salmonella choleraesuis</name>
    <dbReference type="NCBI Taxonomy" id="28901"/>
    <lineage>
        <taxon>Bacteria</taxon>
        <taxon>Pseudomonadati</taxon>
        <taxon>Pseudomonadota</taxon>
        <taxon>Gammaproteobacteria</taxon>
        <taxon>Enterobacterales</taxon>
        <taxon>Enterobacteriaceae</taxon>
        <taxon>Salmonella</taxon>
    </lineage>
</organism>
<reference evidence="2" key="1">
    <citation type="submission" date="2019-01" db="EMBL/GenBank/DDBJ databases">
        <authorList>
            <consortium name="PulseNet: The National Subtyping Network for Foodborne Disease Surveillance"/>
            <person name="Tarr C.L."/>
            <person name="Trees E."/>
            <person name="Katz L.S."/>
            <person name="Carleton-Romer H.A."/>
            <person name="Stroika S."/>
            <person name="Kucerova Z."/>
            <person name="Roache K.F."/>
            <person name="Sabol A.L."/>
            <person name="Besser J."/>
            <person name="Gerner-Smidt P."/>
        </authorList>
    </citation>
    <scope>NUCLEOTIDE SEQUENCE</scope>
    <source>
        <strain evidence="2">PNUSAS064512</strain>
    </source>
</reference>
<sequence length="141" mass="15921">MNGNVTFNEIERSTRSRRGSFGETKLPANLIRSYCISIRLNEDELSLLDGKRGELNRAEWLRMASLHKLPPVIPSVNIEAWKALGEISQKLNKLVTHLENKSNGSPLTQTELFAVKRQISELRINLVTGNFWKASSEGDVM</sequence>
<accession>A0A5T2QZ72</accession>
<name>A0A5T2QZ72_SALER</name>
<evidence type="ECO:0000313" key="2">
    <source>
        <dbReference type="EMBL" id="EAM5642444.1"/>
    </source>
</evidence>
<feature type="region of interest" description="Disordered" evidence="1">
    <location>
        <begin position="1"/>
        <end position="20"/>
    </location>
</feature>
<dbReference type="AlphaFoldDB" id="A0A5T2QZ72"/>
<evidence type="ECO:0000256" key="1">
    <source>
        <dbReference type="SAM" id="MobiDB-lite"/>
    </source>
</evidence>
<gene>
    <name evidence="2" type="ORF">EOF35_10300</name>
</gene>